<protein>
    <submittedName>
        <fullName evidence="2">Transcriptional regulator</fullName>
    </submittedName>
</protein>
<dbReference type="AlphaFoldDB" id="A0A4U3AQ65"/>
<name>A0A4U3AQ65_9BACI</name>
<proteinExistence type="predicted"/>
<dbReference type="Proteomes" id="UP000305222">
    <property type="component" value="Unassembled WGS sequence"/>
</dbReference>
<dbReference type="EMBL" id="SZON01001750">
    <property type="protein sequence ID" value="TKI89909.1"/>
    <property type="molecule type" value="Genomic_DNA"/>
</dbReference>
<evidence type="ECO:0000313" key="2">
    <source>
        <dbReference type="EMBL" id="TKI89909.1"/>
    </source>
</evidence>
<feature type="region of interest" description="Disordered" evidence="1">
    <location>
        <begin position="1"/>
        <end position="26"/>
    </location>
</feature>
<gene>
    <name evidence="2" type="ORF">FC699_25110</name>
</gene>
<feature type="non-terminal residue" evidence="2">
    <location>
        <position position="26"/>
    </location>
</feature>
<evidence type="ECO:0000313" key="3">
    <source>
        <dbReference type="Proteomes" id="UP000305222"/>
    </source>
</evidence>
<reference evidence="2 3" key="1">
    <citation type="journal article" date="2019" name="Environ. Microbiol.">
        <title>An active ?-lactamase is a part of an orchestrated cell wall stress resistance network of Bacillus subtilis and related rhizosphere species.</title>
        <authorList>
            <person name="Bucher T."/>
            <person name="Keren-Paz A."/>
            <person name="Hausser J."/>
            <person name="Olender T."/>
            <person name="Cytryn E."/>
            <person name="Kolodkin-Gal I."/>
        </authorList>
    </citation>
    <scope>NUCLEOTIDE SEQUENCE [LARGE SCALE GENOMIC DNA]</scope>
    <source>
        <strain evidence="2 3">I5</strain>
    </source>
</reference>
<evidence type="ECO:0000256" key="1">
    <source>
        <dbReference type="SAM" id="MobiDB-lite"/>
    </source>
</evidence>
<feature type="compositionally biased region" description="Polar residues" evidence="1">
    <location>
        <begin position="1"/>
        <end position="14"/>
    </location>
</feature>
<sequence>MKSQATKGGNNLKQLKQKRLEKGMSC</sequence>
<comment type="caution">
    <text evidence="2">The sequence shown here is derived from an EMBL/GenBank/DDBJ whole genome shotgun (WGS) entry which is preliminary data.</text>
</comment>
<accession>A0A4U3AQ65</accession>
<organism evidence="2 3">
    <name type="scientific">Bacillus wiedmannii</name>
    <dbReference type="NCBI Taxonomy" id="1890302"/>
    <lineage>
        <taxon>Bacteria</taxon>
        <taxon>Bacillati</taxon>
        <taxon>Bacillota</taxon>
        <taxon>Bacilli</taxon>
        <taxon>Bacillales</taxon>
        <taxon>Bacillaceae</taxon>
        <taxon>Bacillus</taxon>
        <taxon>Bacillus cereus group</taxon>
    </lineage>
</organism>